<reference evidence="8 9" key="1">
    <citation type="submission" date="2009-01" db="EMBL/GenBank/DDBJ databases">
        <title>Complete sequence of Clostridium cellulolyticum H10.</title>
        <authorList>
            <consortium name="US DOE Joint Genome Institute"/>
            <person name="Lucas S."/>
            <person name="Copeland A."/>
            <person name="Lapidus A."/>
            <person name="Glavina del Rio T."/>
            <person name="Dalin E."/>
            <person name="Tice H."/>
            <person name="Bruce D."/>
            <person name="Goodwin L."/>
            <person name="Pitluck S."/>
            <person name="Chertkov O."/>
            <person name="Saunders E."/>
            <person name="Brettin T."/>
            <person name="Detter J.C."/>
            <person name="Han C."/>
            <person name="Larimer F."/>
            <person name="Land M."/>
            <person name="Hauser L."/>
            <person name="Kyrpides N."/>
            <person name="Ivanova N."/>
            <person name="Zhou J."/>
            <person name="Richardson P."/>
        </authorList>
    </citation>
    <scope>NUCLEOTIDE SEQUENCE [LARGE SCALE GENOMIC DNA]</scope>
    <source>
        <strain evidence="9">ATCC 35319 / DSM 5812 / JCM 6584 / H10</strain>
    </source>
</reference>
<evidence type="ECO:0000313" key="9">
    <source>
        <dbReference type="Proteomes" id="UP000001349"/>
    </source>
</evidence>
<dbReference type="InterPro" id="IPR019874">
    <property type="entry name" value="RF_methyltr_PrmC"/>
</dbReference>
<dbReference type="SUPFAM" id="SSF53335">
    <property type="entry name" value="S-adenosyl-L-methionine-dependent methyltransferases"/>
    <property type="match status" value="1"/>
</dbReference>
<dbReference type="Gene3D" id="1.10.8.10">
    <property type="entry name" value="DNA helicase RuvA subunit, C-terminal domain"/>
    <property type="match status" value="1"/>
</dbReference>
<name>B8I1M7_RUMCH</name>
<keyword evidence="9" id="KW-1185">Reference proteome</keyword>
<dbReference type="GO" id="GO:0032259">
    <property type="term" value="P:methylation"/>
    <property type="evidence" value="ECO:0007669"/>
    <property type="project" value="UniProtKB-KW"/>
</dbReference>
<dbReference type="Pfam" id="PF17827">
    <property type="entry name" value="PrmC_N"/>
    <property type="match status" value="1"/>
</dbReference>
<dbReference type="Pfam" id="PF05175">
    <property type="entry name" value="MTS"/>
    <property type="match status" value="1"/>
</dbReference>
<protein>
    <recommendedName>
        <fullName evidence="5">Release factor glutamine methyltransferase</fullName>
        <shortName evidence="5">RF MTase</shortName>
        <ecNumber evidence="5">2.1.1.297</ecNumber>
    </recommendedName>
    <alternativeName>
        <fullName evidence="5">N5-glutamine methyltransferase PrmC</fullName>
    </alternativeName>
    <alternativeName>
        <fullName evidence="5">Protein-(glutamine-N5) MTase PrmC</fullName>
    </alternativeName>
    <alternativeName>
        <fullName evidence="5">Protein-glutamine N-methyltransferase PrmC</fullName>
    </alternativeName>
</protein>
<keyword evidence="3 5" id="KW-0949">S-adenosyl-L-methionine</keyword>
<dbReference type="InterPro" id="IPR050320">
    <property type="entry name" value="N5-glutamine_MTase"/>
</dbReference>
<comment type="caution">
    <text evidence="5">Lacks conserved residue(s) required for the propagation of feature annotation.</text>
</comment>
<dbReference type="PROSITE" id="PS00092">
    <property type="entry name" value="N6_MTASE"/>
    <property type="match status" value="1"/>
</dbReference>
<evidence type="ECO:0000256" key="2">
    <source>
        <dbReference type="ARBA" id="ARBA00022679"/>
    </source>
</evidence>
<feature type="binding site" evidence="5">
    <location>
        <begin position="191"/>
        <end position="194"/>
    </location>
    <ligand>
        <name>substrate</name>
    </ligand>
</feature>
<feature type="domain" description="Release factor glutamine methyltransferase N-terminal" evidence="7">
    <location>
        <begin position="6"/>
        <end position="75"/>
    </location>
</feature>
<dbReference type="EMBL" id="CP001348">
    <property type="protein sequence ID" value="ACL77662.1"/>
    <property type="molecule type" value="Genomic_DNA"/>
</dbReference>
<dbReference type="AlphaFoldDB" id="B8I1M7"/>
<dbReference type="InterPro" id="IPR029063">
    <property type="entry name" value="SAM-dependent_MTases_sf"/>
</dbReference>
<feature type="domain" description="Methyltransferase small" evidence="6">
    <location>
        <begin position="112"/>
        <end position="196"/>
    </location>
</feature>
<evidence type="ECO:0000256" key="3">
    <source>
        <dbReference type="ARBA" id="ARBA00022691"/>
    </source>
</evidence>
<accession>B8I1M7</accession>
<dbReference type="HAMAP" id="MF_02126">
    <property type="entry name" value="RF_methyltr_PrmC"/>
    <property type="match status" value="1"/>
</dbReference>
<dbReference type="eggNOG" id="COG2890">
    <property type="taxonomic scope" value="Bacteria"/>
</dbReference>
<evidence type="ECO:0000256" key="5">
    <source>
        <dbReference type="HAMAP-Rule" id="MF_02126"/>
    </source>
</evidence>
<comment type="similarity">
    <text evidence="5">Belongs to the protein N5-glutamine methyltransferase family. PrmC subfamily.</text>
</comment>
<keyword evidence="1 5" id="KW-0489">Methyltransferase</keyword>
<dbReference type="Proteomes" id="UP000001349">
    <property type="component" value="Chromosome"/>
</dbReference>
<keyword evidence="2 5" id="KW-0808">Transferase</keyword>
<dbReference type="KEGG" id="cce:Ccel_3373"/>
<dbReference type="FunFam" id="3.40.50.150:FF:000053">
    <property type="entry name" value="Release factor glutamine methyltransferase"/>
    <property type="match status" value="1"/>
</dbReference>
<sequence length="285" mass="31429">MNINECMHYAKDILKNANIEAPVHEAGVMLCKVLKCGRTYLYSHGDRELSIDEKAVLDHMLVQRTGNIPLQYIVGDTEFMSLRFLVTPAVLIPRQDTELLVEKTIDLLNQGKTGTNKKVLDMCTGSGCIAVSIAYFCPECSIVACDVSQKALDVAKANSELNGVQNRVELCCGDLFDAIKGGQKFDIIVSNPPYIETDIIAGLQKEVRSYEPGLALDGGADGLVFYRRIISSAPERLNRNGWLAFEIGYNQGEKVSALMKESFVDIQIFKDYGGNDRVVIGQLIP</sequence>
<dbReference type="CDD" id="cd02440">
    <property type="entry name" value="AdoMet_MTases"/>
    <property type="match status" value="1"/>
</dbReference>
<dbReference type="PANTHER" id="PTHR18895">
    <property type="entry name" value="HEMK METHYLTRANSFERASE"/>
    <property type="match status" value="1"/>
</dbReference>
<dbReference type="InterPro" id="IPR002052">
    <property type="entry name" value="DNA_methylase_N6_adenine_CS"/>
</dbReference>
<dbReference type="Gene3D" id="3.40.50.150">
    <property type="entry name" value="Vaccinia Virus protein VP39"/>
    <property type="match status" value="1"/>
</dbReference>
<dbReference type="InterPro" id="IPR040758">
    <property type="entry name" value="PrmC_N"/>
</dbReference>
<dbReference type="GO" id="GO:0102559">
    <property type="term" value="F:peptide chain release factor N(5)-glutamine methyltransferase activity"/>
    <property type="evidence" value="ECO:0007669"/>
    <property type="project" value="UniProtKB-EC"/>
</dbReference>
<dbReference type="HOGENOM" id="CLU_018398_3_2_9"/>
<organism evidence="8 9">
    <name type="scientific">Ruminiclostridium cellulolyticum (strain ATCC 35319 / DSM 5812 / JCM 6584 / H10)</name>
    <name type="common">Clostridium cellulolyticum</name>
    <dbReference type="NCBI Taxonomy" id="394503"/>
    <lineage>
        <taxon>Bacteria</taxon>
        <taxon>Bacillati</taxon>
        <taxon>Bacillota</taxon>
        <taxon>Clostridia</taxon>
        <taxon>Eubacteriales</taxon>
        <taxon>Oscillospiraceae</taxon>
        <taxon>Ruminiclostridium</taxon>
    </lineage>
</organism>
<dbReference type="STRING" id="394503.Ccel_3373"/>
<comment type="function">
    <text evidence="5">Methylates the class 1 translation termination release factors RF1/PrfA and RF2/PrfB on the glutamine residue of the universally conserved GGQ motif.</text>
</comment>
<proteinExistence type="inferred from homology"/>
<dbReference type="NCBIfam" id="TIGR00536">
    <property type="entry name" value="hemK_fam"/>
    <property type="match status" value="1"/>
</dbReference>
<dbReference type="EC" id="2.1.1.297" evidence="5"/>
<evidence type="ECO:0000259" key="6">
    <source>
        <dbReference type="Pfam" id="PF05175"/>
    </source>
</evidence>
<dbReference type="RefSeq" id="WP_015926714.1">
    <property type="nucleotide sequence ID" value="NC_011898.1"/>
</dbReference>
<dbReference type="PANTHER" id="PTHR18895:SF74">
    <property type="entry name" value="MTRF1L RELEASE FACTOR GLUTAMINE METHYLTRANSFERASE"/>
    <property type="match status" value="1"/>
</dbReference>
<evidence type="ECO:0000256" key="4">
    <source>
        <dbReference type="ARBA" id="ARBA00048391"/>
    </source>
</evidence>
<evidence type="ECO:0000256" key="1">
    <source>
        <dbReference type="ARBA" id="ARBA00022603"/>
    </source>
</evidence>
<feature type="binding site" evidence="5">
    <location>
        <position position="146"/>
    </location>
    <ligand>
        <name>S-adenosyl-L-methionine</name>
        <dbReference type="ChEBI" id="CHEBI:59789"/>
    </ligand>
</feature>
<dbReference type="GO" id="GO:0003676">
    <property type="term" value="F:nucleic acid binding"/>
    <property type="evidence" value="ECO:0007669"/>
    <property type="project" value="InterPro"/>
</dbReference>
<evidence type="ECO:0000313" key="8">
    <source>
        <dbReference type="EMBL" id="ACL77662.1"/>
    </source>
</evidence>
<gene>
    <name evidence="5" type="primary">prmC</name>
    <name evidence="8" type="ordered locus">Ccel_3373</name>
</gene>
<dbReference type="NCBIfam" id="TIGR03534">
    <property type="entry name" value="RF_mod_PrmC"/>
    <property type="match status" value="1"/>
</dbReference>
<dbReference type="OrthoDB" id="9800643at2"/>
<feature type="binding site" evidence="5">
    <location>
        <position position="191"/>
    </location>
    <ligand>
        <name>S-adenosyl-L-methionine</name>
        <dbReference type="ChEBI" id="CHEBI:59789"/>
    </ligand>
</feature>
<evidence type="ECO:0000259" key="7">
    <source>
        <dbReference type="Pfam" id="PF17827"/>
    </source>
</evidence>
<comment type="catalytic activity">
    <reaction evidence="4 5">
        <text>L-glutaminyl-[peptide chain release factor] + S-adenosyl-L-methionine = N(5)-methyl-L-glutaminyl-[peptide chain release factor] + S-adenosyl-L-homocysteine + H(+)</text>
        <dbReference type="Rhea" id="RHEA:42896"/>
        <dbReference type="Rhea" id="RHEA-COMP:10271"/>
        <dbReference type="Rhea" id="RHEA-COMP:10272"/>
        <dbReference type="ChEBI" id="CHEBI:15378"/>
        <dbReference type="ChEBI" id="CHEBI:30011"/>
        <dbReference type="ChEBI" id="CHEBI:57856"/>
        <dbReference type="ChEBI" id="CHEBI:59789"/>
        <dbReference type="ChEBI" id="CHEBI:61891"/>
        <dbReference type="EC" id="2.1.1.297"/>
    </reaction>
</comment>
<dbReference type="InterPro" id="IPR007848">
    <property type="entry name" value="Small_mtfrase_dom"/>
</dbReference>
<dbReference type="InterPro" id="IPR004556">
    <property type="entry name" value="HemK-like"/>
</dbReference>